<dbReference type="Gene3D" id="2.40.50.100">
    <property type="match status" value="1"/>
</dbReference>
<dbReference type="PANTHER" id="PTHR30469:SF38">
    <property type="entry name" value="HLYD FAMILY SECRETION PROTEIN"/>
    <property type="match status" value="1"/>
</dbReference>
<evidence type="ECO:0000256" key="2">
    <source>
        <dbReference type="SAM" id="Coils"/>
    </source>
</evidence>
<proteinExistence type="inferred from homology"/>
<keyword evidence="2" id="KW-0175">Coiled coil</keyword>
<evidence type="ECO:0000313" key="4">
    <source>
        <dbReference type="EMBL" id="QUW03739.1"/>
    </source>
</evidence>
<dbReference type="SUPFAM" id="SSF111369">
    <property type="entry name" value="HlyD-like secretion proteins"/>
    <property type="match status" value="3"/>
</dbReference>
<evidence type="ECO:0000259" key="3">
    <source>
        <dbReference type="Pfam" id="PF25967"/>
    </source>
</evidence>
<dbReference type="Gene3D" id="2.40.30.170">
    <property type="match status" value="1"/>
</dbReference>
<dbReference type="EMBL" id="CP072648">
    <property type="protein sequence ID" value="QUW03739.1"/>
    <property type="molecule type" value="Genomic_DNA"/>
</dbReference>
<dbReference type="PANTHER" id="PTHR30469">
    <property type="entry name" value="MULTIDRUG RESISTANCE PROTEIN MDTA"/>
    <property type="match status" value="1"/>
</dbReference>
<comment type="similarity">
    <text evidence="1">Belongs to the membrane fusion protein (MFP) (TC 8.A.1) family.</text>
</comment>
<dbReference type="Gene3D" id="2.40.420.20">
    <property type="match status" value="1"/>
</dbReference>
<dbReference type="InterPro" id="IPR006143">
    <property type="entry name" value="RND_pump_MFP"/>
</dbReference>
<dbReference type="InterPro" id="IPR058627">
    <property type="entry name" value="MdtA-like_C"/>
</dbReference>
<sequence>MAIVGSLALGLVGLFWLVGQWRSHPTPAKAETVPTVTGAVDRETVKRHPLPRVWRVAGTLRARETATLTAEVTARVASVLVKLGDEVRAGQPLVILDADVPTAALATSQAEVEALKRATEAIRRRIEAAEAGVRGARAERDLARTLYERQEKLFATGDVPRQNRDLAEGRLAAAEAALEAAERRLEAERAELDRAQSQVAVGQQARREAETRVAQTRIVAPFAGRVAARLADPGSLAAPGIPLLVIEAAGPLRATAEVESDLAATLRLGQSLRVVLPDGTAVEGTLVERSPAADPATRTVTIKAEIPTTAGIQSGTFVQVLIPRDVVEVLTVPMAAVTEQGGLQSVLVVDTAGVVRRRIITLGERFDNQVEVLTGLRDGETVVFGHPELRDGVVLTTK</sequence>
<reference evidence="4 5" key="1">
    <citation type="submission" date="2021-03" db="EMBL/GenBank/DDBJ databases">
        <title>Genomic and phenotypic characterization of Chloracidobacterium isolates provides evidence for multiple species.</title>
        <authorList>
            <person name="Saini M.K."/>
            <person name="Costas A.M.G."/>
            <person name="Tank M."/>
            <person name="Bryant D.A."/>
        </authorList>
    </citation>
    <scope>NUCLEOTIDE SEQUENCE [LARGE SCALE GENOMIC DNA]</scope>
    <source>
        <strain evidence="4 5">BV2-C</strain>
    </source>
</reference>
<feature type="domain" description="Multidrug resistance protein MdtA-like C-terminal permuted SH3" evidence="3">
    <location>
        <begin position="329"/>
        <end position="384"/>
    </location>
</feature>
<name>A0ABX8BAN8_9BACT</name>
<dbReference type="PRINTS" id="PR01490">
    <property type="entry name" value="RTXTOXIND"/>
</dbReference>
<dbReference type="Gene3D" id="1.10.287.470">
    <property type="entry name" value="Helix hairpin bin"/>
    <property type="match status" value="1"/>
</dbReference>
<accession>A0ABX8BAN8</accession>
<dbReference type="RefSeq" id="WP_211429629.1">
    <property type="nucleotide sequence ID" value="NZ_CP072648.1"/>
</dbReference>
<dbReference type="Proteomes" id="UP000676506">
    <property type="component" value="Chromosome 1"/>
</dbReference>
<protein>
    <submittedName>
        <fullName evidence="4">Efflux RND transporter periplasmic adaptor subunit</fullName>
    </submittedName>
</protein>
<organism evidence="4 5">
    <name type="scientific">Chloracidobacterium validum</name>
    <dbReference type="NCBI Taxonomy" id="2821543"/>
    <lineage>
        <taxon>Bacteria</taxon>
        <taxon>Pseudomonadati</taxon>
        <taxon>Acidobacteriota</taxon>
        <taxon>Terriglobia</taxon>
        <taxon>Terriglobales</taxon>
        <taxon>Acidobacteriaceae</taxon>
        <taxon>Chloracidobacterium</taxon>
    </lineage>
</organism>
<evidence type="ECO:0000256" key="1">
    <source>
        <dbReference type="ARBA" id="ARBA00009477"/>
    </source>
</evidence>
<keyword evidence="5" id="KW-1185">Reference proteome</keyword>
<feature type="coiled-coil region" evidence="2">
    <location>
        <begin position="105"/>
        <end position="132"/>
    </location>
</feature>
<dbReference type="NCBIfam" id="TIGR01730">
    <property type="entry name" value="RND_mfp"/>
    <property type="match status" value="1"/>
</dbReference>
<dbReference type="Pfam" id="PF25967">
    <property type="entry name" value="RND-MFP_C"/>
    <property type="match status" value="1"/>
</dbReference>
<evidence type="ECO:0000313" key="5">
    <source>
        <dbReference type="Proteomes" id="UP000676506"/>
    </source>
</evidence>
<gene>
    <name evidence="4" type="ORF">J8C06_04720</name>
</gene>
<feature type="coiled-coil region" evidence="2">
    <location>
        <begin position="164"/>
        <end position="212"/>
    </location>
</feature>